<dbReference type="InterPro" id="IPR005821">
    <property type="entry name" value="Ion_trans_dom"/>
</dbReference>
<evidence type="ECO:0000256" key="3">
    <source>
        <dbReference type="ARBA" id="ARBA00022989"/>
    </source>
</evidence>
<proteinExistence type="predicted"/>
<organism evidence="7 8">
    <name type="scientific">Oedothorax gibbosus</name>
    <dbReference type="NCBI Taxonomy" id="931172"/>
    <lineage>
        <taxon>Eukaryota</taxon>
        <taxon>Metazoa</taxon>
        <taxon>Ecdysozoa</taxon>
        <taxon>Arthropoda</taxon>
        <taxon>Chelicerata</taxon>
        <taxon>Arachnida</taxon>
        <taxon>Araneae</taxon>
        <taxon>Araneomorphae</taxon>
        <taxon>Entelegynae</taxon>
        <taxon>Araneoidea</taxon>
        <taxon>Linyphiidae</taxon>
        <taxon>Erigoninae</taxon>
        <taxon>Oedothorax</taxon>
    </lineage>
</organism>
<dbReference type="Proteomes" id="UP000827092">
    <property type="component" value="Unassembled WGS sequence"/>
</dbReference>
<dbReference type="Gene3D" id="1.20.120.350">
    <property type="entry name" value="Voltage-gated potassium channels. Chain C"/>
    <property type="match status" value="4"/>
</dbReference>
<feature type="transmembrane region" description="Helical" evidence="5">
    <location>
        <begin position="824"/>
        <end position="847"/>
    </location>
</feature>
<dbReference type="FunFam" id="1.10.287.70:FF:000117">
    <property type="entry name" value="Voltage-gated Ca2+ channel, alpha subunit"/>
    <property type="match status" value="1"/>
</dbReference>
<feature type="transmembrane region" description="Helical" evidence="5">
    <location>
        <begin position="73"/>
        <end position="92"/>
    </location>
</feature>
<name>A0AAV6U2S7_9ARAC</name>
<evidence type="ECO:0000256" key="2">
    <source>
        <dbReference type="ARBA" id="ARBA00022692"/>
    </source>
</evidence>
<dbReference type="Gene3D" id="1.10.287.70">
    <property type="match status" value="4"/>
</dbReference>
<dbReference type="GO" id="GO:0019228">
    <property type="term" value="P:neuronal action potential"/>
    <property type="evidence" value="ECO:0007669"/>
    <property type="project" value="TreeGrafter"/>
</dbReference>
<evidence type="ECO:0000313" key="8">
    <source>
        <dbReference type="Proteomes" id="UP000827092"/>
    </source>
</evidence>
<accession>A0AAV6U2S7</accession>
<dbReference type="InterPro" id="IPR043203">
    <property type="entry name" value="VGCC_Ca_Na"/>
</dbReference>
<feature type="transmembrane region" description="Helical" evidence="5">
    <location>
        <begin position="131"/>
        <end position="148"/>
    </location>
</feature>
<evidence type="ECO:0000259" key="6">
    <source>
        <dbReference type="Pfam" id="PF00520"/>
    </source>
</evidence>
<dbReference type="GO" id="GO:0001518">
    <property type="term" value="C:voltage-gated sodium channel complex"/>
    <property type="evidence" value="ECO:0007669"/>
    <property type="project" value="TreeGrafter"/>
</dbReference>
<feature type="domain" description="Ion transport" evidence="6">
    <location>
        <begin position="760"/>
        <end position="1018"/>
    </location>
</feature>
<keyword evidence="2 5" id="KW-0812">Transmembrane</keyword>
<feature type="transmembrane region" description="Helical" evidence="5">
    <location>
        <begin position="1282"/>
        <end position="1308"/>
    </location>
</feature>
<sequence length="1470" mass="169536">MSQNNNDKRIQAAEATNIPLAEMDPKVLNETFCIVTKSWGQTFVHRYNKSPSLNLFYPYSAIRRCAMAFTTHVIYDIILFIIVIGNLVDLAIPNSMPLFFERVSLLFYVSEAIHQSLSRGFVVGKYTYLRNPWMCFDFLLTLVSLAYSEGFRKKFFALQSLRGVRILNLVTILPGVRTMAEAVILSIYMMFGMILLFLVSLLFVTITAMHLFQGVLSQKCVKFYYHGVSDSSYADFIEMEENWLKDKEYWYTCGNWTGARHCPDHYMCLPNIKNNYDYIHFEHFGAALLNSLGLITHDDWDLAVDEISKATGPISYFFLAPVIFFGSFCLLNLMVVVVISIYEAMITAKLENSKVLLAYTSYSSFQFDITQIPLYHLPTNEKTLNHIVEQRKDQADHEETVKEYWKKITRAVQLKKKAVLRNVDPVNVHEAEAVSDEKKEGLCSKCRLKVKNFTESKGFQYCITVTIIINSILLASHNANMSDATINLLELGNLICLIIFTLETIIMIMAYGVDYFFNLWNLVDFVIVVSGIAVVLSKAMADIIAFRVLRLLKLMRFQHQWTAMRKITSVILKSMKNIIRLVILMCLLILMFSIIGNRVLGPLYDYENDFNRLRWSFATFEGSTFTVFKIFAGEWIEDLWDCMLKSKNSPFCPVVFVGFYLIGNFVILNLFAALLLTSFDDISLQLADQEDGFLKKMFRRLKKFFVSSCCRKMRNTNNTEITESVERLSSENNQSHETLTNYNSEGILTRAKEFIKSHKFDKIVLAVILLNCVCLALHDSTVKEKSERHKHLYRIDIFCVSFFASEMLLRLFGNGMKQYFTEGWTLFDFFMNMVSVIGIPFHSNTVLRELRSLRAISILSKFQEMKVIVRAFVLSVPAILNVLIVAFFLWLPFGIIGIHFFAGKFYRCADEFNKRVAVSGVYNKTDCYEKGYHWRNAFFNFDHIGNSYQTLMQLALYSGWDDSVLMMVDSKGNDLEPEENYDKSKYIYVVAFILVGGFLCFNLFVGAAVDAFRQKQRRVEGTEIVDTQLTLSQKKYYSAMVKFGKRKPIFFIQPPTNKFLNMFYVISFSIWFKIIIFIIISANAVFIAIDSHRSSPTKQRILVISTYIFSGAYAIELIIKLLGMRRFYFKSFWDIFDLIIFILCMIGETLHQFRETQTNPLSFIYAFRILRIFDLLQLTDMFSDLRLLSYAMGSSLIALLNLSVLLTIIIFIYSIFGMNTFGHLKHTVWIDSNVNFETFANSAMLLLRLATSEGWEKVIQSMSIQPPDCESHKKPSDCGDSFFASLFLLSFLFCTHILLTNTFIAIILDNYKTTVSEEHDIFNDYNLISFYKAWMKFDPGATHFIPYEDLPDLLDGLISDLRLPKPNSVTISFMDLSIAVGNKVHCLEVLKGILKVKLGHVEHSDLFSDLCNQVEDRYKSIFPELQGTRFVHTTLQLMRRNRAAQIIQANFRHRRQSKLPSSSPKDTPIV</sequence>
<feature type="domain" description="Ion transport" evidence="6">
    <location>
        <begin position="75"/>
        <end position="345"/>
    </location>
</feature>
<dbReference type="GO" id="GO:0086010">
    <property type="term" value="P:membrane depolarization during action potential"/>
    <property type="evidence" value="ECO:0007669"/>
    <property type="project" value="TreeGrafter"/>
</dbReference>
<comment type="caution">
    <text evidence="7">The sequence shown here is derived from an EMBL/GenBank/DDBJ whole genome shotgun (WGS) entry which is preliminary data.</text>
</comment>
<feature type="transmembrane region" description="Helical" evidence="5">
    <location>
        <begin position="1063"/>
        <end position="1089"/>
    </location>
</feature>
<comment type="subcellular location">
    <subcellularLocation>
        <location evidence="1">Membrane</location>
        <topology evidence="1">Multi-pass membrane protein</topology>
    </subcellularLocation>
</comment>
<dbReference type="GO" id="GO:0005248">
    <property type="term" value="F:voltage-gated sodium channel activity"/>
    <property type="evidence" value="ECO:0007669"/>
    <property type="project" value="TreeGrafter"/>
</dbReference>
<dbReference type="PANTHER" id="PTHR10037:SF62">
    <property type="entry name" value="SODIUM CHANNEL PROTEIN 60E"/>
    <property type="match status" value="1"/>
</dbReference>
<dbReference type="EMBL" id="JAFNEN010000690">
    <property type="protein sequence ID" value="KAG8178515.1"/>
    <property type="molecule type" value="Genomic_DNA"/>
</dbReference>
<feature type="transmembrane region" description="Helical" evidence="5">
    <location>
        <begin position="316"/>
        <end position="342"/>
    </location>
</feature>
<feature type="transmembrane region" description="Helical" evidence="5">
    <location>
        <begin position="867"/>
        <end position="891"/>
    </location>
</feature>
<dbReference type="PANTHER" id="PTHR10037">
    <property type="entry name" value="VOLTAGE-GATED CATION CHANNEL CALCIUM AND SODIUM"/>
    <property type="match status" value="1"/>
</dbReference>
<protein>
    <recommendedName>
        <fullName evidence="6">Ion transport domain-containing protein</fullName>
    </recommendedName>
</protein>
<feature type="transmembrane region" description="Helical" evidence="5">
    <location>
        <begin position="182"/>
        <end position="212"/>
    </location>
</feature>
<feature type="transmembrane region" description="Helical" evidence="5">
    <location>
        <begin position="986"/>
        <end position="1009"/>
    </location>
</feature>
<feature type="transmembrane region" description="Helical" evidence="5">
    <location>
        <begin position="488"/>
        <end position="513"/>
    </location>
</feature>
<feature type="transmembrane region" description="Helical" evidence="5">
    <location>
        <begin position="653"/>
        <end position="676"/>
    </location>
</feature>
<feature type="transmembrane region" description="Helical" evidence="5">
    <location>
        <begin position="792"/>
        <end position="812"/>
    </location>
</feature>
<feature type="domain" description="Ion transport" evidence="6">
    <location>
        <begin position="1071"/>
        <end position="1316"/>
    </location>
</feature>
<keyword evidence="4 5" id="KW-0472">Membrane</keyword>
<dbReference type="Pfam" id="PF00520">
    <property type="entry name" value="Ion_trans"/>
    <property type="match status" value="4"/>
</dbReference>
<feature type="transmembrane region" description="Helical" evidence="5">
    <location>
        <begin position="1195"/>
        <end position="1216"/>
    </location>
</feature>
<feature type="transmembrane region" description="Helical" evidence="5">
    <location>
        <begin position="1131"/>
        <end position="1151"/>
    </location>
</feature>
<evidence type="ECO:0000256" key="1">
    <source>
        <dbReference type="ARBA" id="ARBA00004141"/>
    </source>
</evidence>
<dbReference type="InterPro" id="IPR027359">
    <property type="entry name" value="Volt_channel_dom_sf"/>
</dbReference>
<dbReference type="SUPFAM" id="SSF81324">
    <property type="entry name" value="Voltage-gated potassium channels"/>
    <property type="match status" value="3"/>
</dbReference>
<feature type="transmembrane region" description="Helical" evidence="5">
    <location>
        <begin position="1101"/>
        <end position="1119"/>
    </location>
</feature>
<keyword evidence="3 5" id="KW-1133">Transmembrane helix</keyword>
<keyword evidence="8" id="KW-1185">Reference proteome</keyword>
<evidence type="ECO:0000256" key="4">
    <source>
        <dbReference type="ARBA" id="ARBA00023136"/>
    </source>
</evidence>
<evidence type="ECO:0000313" key="7">
    <source>
        <dbReference type="EMBL" id="KAG8178515.1"/>
    </source>
</evidence>
<gene>
    <name evidence="7" type="ORF">JTE90_005408</name>
</gene>
<feature type="transmembrane region" description="Helical" evidence="5">
    <location>
        <begin position="578"/>
        <end position="595"/>
    </location>
</feature>
<feature type="transmembrane region" description="Helical" evidence="5">
    <location>
        <begin position="525"/>
        <end position="549"/>
    </location>
</feature>
<evidence type="ECO:0000256" key="5">
    <source>
        <dbReference type="SAM" id="Phobius"/>
    </source>
</evidence>
<feature type="domain" description="Ion transport" evidence="6">
    <location>
        <begin position="458"/>
        <end position="683"/>
    </location>
</feature>
<dbReference type="Gene3D" id="1.10.238.10">
    <property type="entry name" value="EF-hand"/>
    <property type="match status" value="1"/>
</dbReference>
<reference evidence="7 8" key="1">
    <citation type="journal article" date="2022" name="Nat. Ecol. Evol.">
        <title>A masculinizing supergene underlies an exaggerated male reproductive morph in a spider.</title>
        <authorList>
            <person name="Hendrickx F."/>
            <person name="De Corte Z."/>
            <person name="Sonet G."/>
            <person name="Van Belleghem S.M."/>
            <person name="Kostlbacher S."/>
            <person name="Vangestel C."/>
        </authorList>
    </citation>
    <scope>NUCLEOTIDE SEQUENCE [LARGE SCALE GENOMIC DNA]</scope>
    <source>
        <strain evidence="7">W744_W776</strain>
    </source>
</reference>